<protein>
    <recommendedName>
        <fullName evidence="3">Periplasmic nitrate reductase, electron transfer subunit</fullName>
    </recommendedName>
    <alternativeName>
        <fullName evidence="11">Diheme cytochrome c NapB</fullName>
    </alternativeName>
</protein>
<dbReference type="EMBL" id="CP022347">
    <property type="protein sequence ID" value="ASQ30168.1"/>
    <property type="molecule type" value="Genomic_DNA"/>
</dbReference>
<feature type="binding site" description="covalent" evidence="12">
    <location>
        <position position="146"/>
    </location>
    <ligand>
        <name>heme c</name>
        <dbReference type="ChEBI" id="CHEBI:61717"/>
        <label>2</label>
    </ligand>
</feature>
<keyword evidence="8" id="KW-0574">Periplasm</keyword>
<dbReference type="PANTHER" id="PTHR38604">
    <property type="entry name" value="PERIPLASMIC NITRATE REDUCTASE, ELECTRON TRANSFER SUBUNIT"/>
    <property type="match status" value="1"/>
</dbReference>
<reference evidence="15 16" key="1">
    <citation type="submission" date="2017-07" db="EMBL/GenBank/DDBJ databases">
        <title>Analysis of two Campylobacter avium genomes and identification of a novel hippuricase gene.</title>
        <authorList>
            <person name="Miller W.G."/>
            <person name="Chapman M.H."/>
            <person name="Yee E."/>
            <person name="Revez J."/>
            <person name="Bono J.L."/>
            <person name="Rossi M."/>
        </authorList>
    </citation>
    <scope>NUCLEOTIDE SEQUENCE [LARGE SCALE GENOMIC DNA]</scope>
    <source>
        <strain evidence="15 16">LMG 24591</strain>
    </source>
</reference>
<evidence type="ECO:0000256" key="2">
    <source>
        <dbReference type="ARBA" id="ARBA00007368"/>
    </source>
</evidence>
<feature type="binding site" description="axial binding residue" evidence="13">
    <location>
        <position position="89"/>
    </location>
    <ligand>
        <name>heme c</name>
        <dbReference type="ChEBI" id="CHEBI:61717"/>
        <label>1</label>
    </ligand>
    <ligandPart>
        <name>Fe</name>
        <dbReference type="ChEBI" id="CHEBI:18248"/>
    </ligandPart>
</feature>
<evidence type="ECO:0000256" key="12">
    <source>
        <dbReference type="PIRSR" id="PIRSR006105-1"/>
    </source>
</evidence>
<keyword evidence="6 13" id="KW-0479">Metal-binding</keyword>
<keyword evidence="4" id="KW-0813">Transport</keyword>
<keyword evidence="16" id="KW-1185">Reference proteome</keyword>
<evidence type="ECO:0000256" key="3">
    <source>
        <dbReference type="ARBA" id="ARBA00013773"/>
    </source>
</evidence>
<keyword evidence="9" id="KW-0249">Electron transport</keyword>
<keyword evidence="15" id="KW-0560">Oxidoreductase</keyword>
<feature type="binding site" description="axial binding residue" evidence="13">
    <location>
        <position position="125"/>
    </location>
    <ligand>
        <name>heme c</name>
        <dbReference type="ChEBI" id="CHEBI:61717"/>
        <label>2</label>
    </ligand>
    <ligandPart>
        <name>Fe</name>
        <dbReference type="ChEBI" id="CHEBI:18248"/>
    </ligandPart>
</feature>
<dbReference type="SUPFAM" id="SSF48695">
    <property type="entry name" value="Multiheme cytochromes"/>
    <property type="match status" value="1"/>
</dbReference>
<evidence type="ECO:0000313" key="15">
    <source>
        <dbReference type="EMBL" id="ASQ30168.1"/>
    </source>
</evidence>
<dbReference type="PROSITE" id="PS51257">
    <property type="entry name" value="PROKAR_LIPOPROTEIN"/>
    <property type="match status" value="1"/>
</dbReference>
<dbReference type="GO" id="GO:0016491">
    <property type="term" value="F:oxidoreductase activity"/>
    <property type="evidence" value="ECO:0007669"/>
    <property type="project" value="UniProtKB-KW"/>
</dbReference>
<evidence type="ECO:0000256" key="13">
    <source>
        <dbReference type="PIRSR" id="PIRSR006105-2"/>
    </source>
</evidence>
<feature type="chain" id="PRO_5013279349" description="Periplasmic nitrate reductase, electron transfer subunit" evidence="14">
    <location>
        <begin position="25"/>
        <end position="188"/>
    </location>
</feature>
<dbReference type="GO" id="GO:0009061">
    <property type="term" value="P:anaerobic respiration"/>
    <property type="evidence" value="ECO:0007669"/>
    <property type="project" value="InterPro"/>
</dbReference>
<feature type="binding site" description="covalent" evidence="12">
    <location>
        <position position="104"/>
    </location>
    <ligand>
        <name>heme c</name>
        <dbReference type="ChEBI" id="CHEBI:61717"/>
        <label>1</label>
    </ligand>
</feature>
<dbReference type="GO" id="GO:0046872">
    <property type="term" value="F:metal ion binding"/>
    <property type="evidence" value="ECO:0007669"/>
    <property type="project" value="UniProtKB-KW"/>
</dbReference>
<feature type="binding site" description="axial binding residue" evidence="13">
    <location>
        <position position="108"/>
    </location>
    <ligand>
        <name>heme c</name>
        <dbReference type="ChEBI" id="CHEBI:61717"/>
        <label>1</label>
    </ligand>
    <ligandPart>
        <name>Fe</name>
        <dbReference type="ChEBI" id="CHEBI:18248"/>
    </ligandPart>
</feature>
<dbReference type="OrthoDB" id="13290at2"/>
<feature type="binding site" description="covalent" evidence="12">
    <location>
        <position position="107"/>
    </location>
    <ligand>
        <name>heme c</name>
        <dbReference type="ChEBI" id="CHEBI:61717"/>
        <label>1</label>
    </ligand>
</feature>
<gene>
    <name evidence="15" type="primary">napB</name>
    <name evidence="15" type="ORF">CAV_0501</name>
</gene>
<comment type="similarity">
    <text evidence="2">Belongs to the NapB family.</text>
</comment>
<evidence type="ECO:0000256" key="4">
    <source>
        <dbReference type="ARBA" id="ARBA00022448"/>
    </source>
</evidence>
<evidence type="ECO:0000256" key="6">
    <source>
        <dbReference type="ARBA" id="ARBA00022723"/>
    </source>
</evidence>
<evidence type="ECO:0000256" key="7">
    <source>
        <dbReference type="ARBA" id="ARBA00022729"/>
    </source>
</evidence>
<evidence type="ECO:0000256" key="11">
    <source>
        <dbReference type="ARBA" id="ARBA00031832"/>
    </source>
</evidence>
<comment type="PTM">
    <text evidence="12">Binds 2 heme C groups per subunit.</text>
</comment>
<evidence type="ECO:0000256" key="5">
    <source>
        <dbReference type="ARBA" id="ARBA00022617"/>
    </source>
</evidence>
<organism evidence="15 16">
    <name type="scientific">Campylobacter avium LMG 24591</name>
    <dbReference type="NCBI Taxonomy" id="522484"/>
    <lineage>
        <taxon>Bacteria</taxon>
        <taxon>Pseudomonadati</taxon>
        <taxon>Campylobacterota</taxon>
        <taxon>Epsilonproteobacteria</taxon>
        <taxon>Campylobacterales</taxon>
        <taxon>Campylobacteraceae</taxon>
        <taxon>Campylobacter</taxon>
    </lineage>
</organism>
<dbReference type="InterPro" id="IPR005591">
    <property type="entry name" value="NapB"/>
</dbReference>
<dbReference type="GO" id="GO:0042597">
    <property type="term" value="C:periplasmic space"/>
    <property type="evidence" value="ECO:0007669"/>
    <property type="project" value="UniProtKB-SubCell"/>
</dbReference>
<dbReference type="PANTHER" id="PTHR38604:SF1">
    <property type="entry name" value="PERIPLASMIC NITRATE REDUCTASE, ELECTRON TRANSFER SUBUNIT"/>
    <property type="match status" value="1"/>
</dbReference>
<dbReference type="AlphaFoldDB" id="A0A222MWX3"/>
<evidence type="ECO:0000256" key="14">
    <source>
        <dbReference type="SAM" id="SignalP"/>
    </source>
</evidence>
<evidence type="ECO:0000256" key="10">
    <source>
        <dbReference type="ARBA" id="ARBA00023004"/>
    </source>
</evidence>
<name>A0A222MWX3_9BACT</name>
<proteinExistence type="inferred from homology"/>
<keyword evidence="7 14" id="KW-0732">Signal</keyword>
<dbReference type="Proteomes" id="UP000201169">
    <property type="component" value="Chromosome"/>
</dbReference>
<evidence type="ECO:0000313" key="16">
    <source>
        <dbReference type="Proteomes" id="UP000201169"/>
    </source>
</evidence>
<dbReference type="RefSeq" id="WP_094324947.1">
    <property type="nucleotide sequence ID" value="NZ_CP022347.1"/>
</dbReference>
<accession>A0A222MWX3</accession>
<dbReference type="PIRSF" id="PIRSF006105">
    <property type="entry name" value="NapB"/>
    <property type="match status" value="1"/>
</dbReference>
<feature type="binding site" description="axial binding residue" evidence="13">
    <location>
        <position position="150"/>
    </location>
    <ligand>
        <name>heme c</name>
        <dbReference type="ChEBI" id="CHEBI:61717"/>
        <label>2</label>
    </ligand>
    <ligandPart>
        <name>Fe</name>
        <dbReference type="ChEBI" id="CHEBI:18248"/>
    </ligandPart>
</feature>
<dbReference type="Gene3D" id="1.10.1130.10">
    <property type="entry name" value="Flavocytochrome C3, Chain A"/>
    <property type="match status" value="1"/>
</dbReference>
<keyword evidence="10 13" id="KW-0408">Iron</keyword>
<sequence length="188" mass="20373">MLKKSHVLFIGVLALLFVACKDSATKDTNASTDVSSSKTLSDVEIGLRKTSLESENSVVLPNAVYDSEMPGESELYQRAFENAPPLISHSIEGMLPLSPDNNICLTCHDKALAADINATAMPATHYFDFINNKSTGDVVSNARFSCTQCHVVQSDAKLVVGNTFEADFQNESLKKKSNLIDTLNEGVK</sequence>
<feature type="binding site" description="covalent" evidence="12">
    <location>
        <position position="149"/>
    </location>
    <ligand>
        <name>heme c</name>
        <dbReference type="ChEBI" id="CHEBI:61717"/>
        <label>2</label>
    </ligand>
</feature>
<evidence type="ECO:0000256" key="1">
    <source>
        <dbReference type="ARBA" id="ARBA00004418"/>
    </source>
</evidence>
<comment type="subcellular location">
    <subcellularLocation>
        <location evidence="1">Periplasm</location>
    </subcellularLocation>
</comment>
<feature type="signal peptide" evidence="14">
    <location>
        <begin position="1"/>
        <end position="24"/>
    </location>
</feature>
<dbReference type="InterPro" id="IPR036280">
    <property type="entry name" value="Multihaem_cyt_sf"/>
</dbReference>
<dbReference type="Pfam" id="PF03892">
    <property type="entry name" value="NapB"/>
    <property type="match status" value="1"/>
</dbReference>
<evidence type="ECO:0000256" key="9">
    <source>
        <dbReference type="ARBA" id="ARBA00022982"/>
    </source>
</evidence>
<evidence type="ECO:0000256" key="8">
    <source>
        <dbReference type="ARBA" id="ARBA00022764"/>
    </source>
</evidence>
<keyword evidence="5 12" id="KW-0349">Heme</keyword>
<dbReference type="KEGG" id="cavi:CAV_0501"/>